<feature type="transmembrane region" description="Helical" evidence="1">
    <location>
        <begin position="21"/>
        <end position="41"/>
    </location>
</feature>
<reference evidence="4" key="1">
    <citation type="journal article" date="2019" name="Int. J. Syst. Evol. Microbiol.">
        <title>The Global Catalogue of Microorganisms (GCM) 10K type strain sequencing project: providing services to taxonomists for standard genome sequencing and annotation.</title>
        <authorList>
            <consortium name="The Broad Institute Genomics Platform"/>
            <consortium name="The Broad Institute Genome Sequencing Center for Infectious Disease"/>
            <person name="Wu L."/>
            <person name="Ma J."/>
        </authorList>
    </citation>
    <scope>NUCLEOTIDE SEQUENCE [LARGE SCALE GENOMIC DNA]</scope>
    <source>
        <strain evidence="4">NBRC 112502</strain>
    </source>
</reference>
<feature type="domain" description="DotM C-terminal cytoplasmic" evidence="2">
    <location>
        <begin position="189"/>
        <end position="380"/>
    </location>
</feature>
<dbReference type="Pfam" id="PF23127">
    <property type="entry name" value="DotM_C"/>
    <property type="match status" value="1"/>
</dbReference>
<evidence type="ECO:0000259" key="2">
    <source>
        <dbReference type="Pfam" id="PF23127"/>
    </source>
</evidence>
<dbReference type="Proteomes" id="UP001156641">
    <property type="component" value="Unassembled WGS sequence"/>
</dbReference>
<dbReference type="RefSeq" id="WP_284257293.1">
    <property type="nucleotide sequence ID" value="NZ_BSOS01000026.1"/>
</dbReference>
<protein>
    <recommendedName>
        <fullName evidence="2">DotM C-terminal cytoplasmic domain-containing protein</fullName>
    </recommendedName>
</protein>
<dbReference type="InterPro" id="IPR056464">
    <property type="entry name" value="DotM_C"/>
</dbReference>
<evidence type="ECO:0000313" key="4">
    <source>
        <dbReference type="Proteomes" id="UP001156641"/>
    </source>
</evidence>
<dbReference type="EMBL" id="BSOS01000026">
    <property type="protein sequence ID" value="GLR66592.1"/>
    <property type="molecule type" value="Genomic_DNA"/>
</dbReference>
<comment type="caution">
    <text evidence="3">The sequence shown here is derived from an EMBL/GenBank/DDBJ whole genome shotgun (WGS) entry which is preliminary data.</text>
</comment>
<keyword evidence="1" id="KW-0812">Transmembrane</keyword>
<sequence length="392" mass="43066">MMPPTSRSRPSWASQDDYAGFNFIVILLGCGVFSYLLWTYYHPQISAFVMSAMHHEIQFIDYFSDRYRVADQEMAETAPNAVTLRDLYGITQAVSVFFRIPATGLIVVLAAICSLRAAPSRFKRQFDLDGLIEEQASEFPVISAFAVRHLKLAAPDAKKTLPADYALTPAEWIARFAADPSGRFNEQMAFVALTKQLGERWTGPASAPPAARLLFTVFALHLAERRDDALQILGEASVCVSDARHDGENGPLATLTLPTAFISQVDGFFGKNLSASQQTAAIKIAAGHAYVSTALMALLTASRIKAGVMAPAQFVWLKLVDRNLWYALHSLGYEIEGIGRYIHPNPRVEALGARDHWAAERIAGRPILKPDFHESIVALRRAAKASETAADV</sequence>
<keyword evidence="4" id="KW-1185">Reference proteome</keyword>
<evidence type="ECO:0000256" key="1">
    <source>
        <dbReference type="SAM" id="Phobius"/>
    </source>
</evidence>
<proteinExistence type="predicted"/>
<dbReference type="PROSITE" id="PS51257">
    <property type="entry name" value="PROKAR_LIPOPROTEIN"/>
    <property type="match status" value="1"/>
</dbReference>
<name>A0ABQ6A7Q2_9PROT</name>
<feature type="transmembrane region" description="Helical" evidence="1">
    <location>
        <begin position="96"/>
        <end position="115"/>
    </location>
</feature>
<keyword evidence="1" id="KW-1133">Transmembrane helix</keyword>
<organism evidence="3 4">
    <name type="scientific">Acidocella aquatica</name>
    <dbReference type="NCBI Taxonomy" id="1922313"/>
    <lineage>
        <taxon>Bacteria</taxon>
        <taxon>Pseudomonadati</taxon>
        <taxon>Pseudomonadota</taxon>
        <taxon>Alphaproteobacteria</taxon>
        <taxon>Acetobacterales</taxon>
        <taxon>Acidocellaceae</taxon>
        <taxon>Acidocella</taxon>
    </lineage>
</organism>
<evidence type="ECO:0000313" key="3">
    <source>
        <dbReference type="EMBL" id="GLR66592.1"/>
    </source>
</evidence>
<accession>A0ABQ6A7Q2</accession>
<gene>
    <name evidence="3" type="ORF">GCM10010909_12720</name>
</gene>
<keyword evidence="1" id="KW-0472">Membrane</keyword>